<dbReference type="RefSeq" id="WP_013214354.1">
    <property type="nucleotide sequence ID" value="NC_014313.1"/>
</dbReference>
<feature type="transmembrane region" description="Helical" evidence="2">
    <location>
        <begin position="186"/>
        <end position="204"/>
    </location>
</feature>
<dbReference type="Pfam" id="PF04307">
    <property type="entry name" value="YdjM"/>
    <property type="match status" value="1"/>
</dbReference>
<keyword evidence="3" id="KW-0732">Signal</keyword>
<keyword evidence="2" id="KW-0812">Transmembrane</keyword>
<evidence type="ECO:0000313" key="5">
    <source>
        <dbReference type="Proteomes" id="UP000002033"/>
    </source>
</evidence>
<accession>D8JQY3</accession>
<dbReference type="EMBL" id="CP002083">
    <property type="protein sequence ID" value="ADJ22135.1"/>
    <property type="molecule type" value="Genomic_DNA"/>
</dbReference>
<organism evidence="4 5">
    <name type="scientific">Hyphomicrobium denitrificans (strain ATCC 51888 / DSM 1869 / NCIMB 11706 / TK 0415)</name>
    <dbReference type="NCBI Taxonomy" id="582899"/>
    <lineage>
        <taxon>Bacteria</taxon>
        <taxon>Pseudomonadati</taxon>
        <taxon>Pseudomonadota</taxon>
        <taxon>Alphaproteobacteria</taxon>
        <taxon>Hyphomicrobiales</taxon>
        <taxon>Hyphomicrobiaceae</taxon>
        <taxon>Hyphomicrobium</taxon>
    </lineage>
</organism>
<dbReference type="HOGENOM" id="CLU_076328_0_0_5"/>
<keyword evidence="4" id="KW-0378">Hydrolase</keyword>
<keyword evidence="2" id="KW-0472">Membrane</keyword>
<evidence type="ECO:0000256" key="1">
    <source>
        <dbReference type="SAM" id="MobiDB-lite"/>
    </source>
</evidence>
<feature type="transmembrane region" description="Helical" evidence="2">
    <location>
        <begin position="112"/>
        <end position="131"/>
    </location>
</feature>
<reference evidence="5" key="1">
    <citation type="journal article" date="2011" name="J. Bacteriol.">
        <title>Genome sequences of eight morphologically diverse alphaproteobacteria.</title>
        <authorList>
            <consortium name="US DOE Joint Genome Institute"/>
            <person name="Brown P.J."/>
            <person name="Kysela D.T."/>
            <person name="Buechlein A."/>
            <person name="Hemmerich C."/>
            <person name="Brun Y.V."/>
        </authorList>
    </citation>
    <scope>NUCLEOTIDE SEQUENCE [LARGE SCALE GENOMIC DNA]</scope>
    <source>
        <strain evidence="5">ATCC 51888 / DSM 1869 / NCIB 11706 / TK 0415</strain>
    </source>
</reference>
<dbReference type="STRING" id="582899.Hden_0310"/>
<dbReference type="KEGG" id="hdn:Hden_0310"/>
<evidence type="ECO:0000256" key="3">
    <source>
        <dbReference type="SAM" id="SignalP"/>
    </source>
</evidence>
<dbReference type="OrthoDB" id="5295350at2"/>
<proteinExistence type="predicted"/>
<dbReference type="eggNOG" id="COG1988">
    <property type="taxonomic scope" value="Bacteria"/>
</dbReference>
<gene>
    <name evidence="4" type="ordered locus">Hden_0310</name>
</gene>
<dbReference type="eggNOG" id="COG3170">
    <property type="taxonomic scope" value="Bacteria"/>
</dbReference>
<feature type="signal peptide" evidence="3">
    <location>
        <begin position="1"/>
        <end position="24"/>
    </location>
</feature>
<name>D8JQY3_HYPDA</name>
<feature type="transmembrane region" description="Helical" evidence="2">
    <location>
        <begin position="143"/>
        <end position="165"/>
    </location>
</feature>
<dbReference type="GO" id="GO:0016787">
    <property type="term" value="F:hydrolase activity"/>
    <property type="evidence" value="ECO:0007669"/>
    <property type="project" value="UniProtKB-KW"/>
</dbReference>
<feature type="compositionally biased region" description="Low complexity" evidence="1">
    <location>
        <begin position="290"/>
        <end position="316"/>
    </location>
</feature>
<feature type="transmembrane region" description="Helical" evidence="2">
    <location>
        <begin position="58"/>
        <end position="77"/>
    </location>
</feature>
<dbReference type="Proteomes" id="UP000002033">
    <property type="component" value="Chromosome"/>
</dbReference>
<protein>
    <submittedName>
        <fullName evidence="4">Membrane-bound metal-dependent hydrolase</fullName>
    </submittedName>
</protein>
<evidence type="ECO:0000256" key="2">
    <source>
        <dbReference type="SAM" id="Phobius"/>
    </source>
</evidence>
<evidence type="ECO:0000313" key="4">
    <source>
        <dbReference type="EMBL" id="ADJ22135.1"/>
    </source>
</evidence>
<feature type="chain" id="PRO_5003116141" evidence="3">
    <location>
        <begin position="25"/>
        <end position="316"/>
    </location>
</feature>
<sequence length="316" mass="33517" precursor="true">MANFTTHIAVGTVVSGALATLTLAANVVAPENLVAVTMAGVLGSVLPDIDLKDSRPSRAMFAGLAIFFSFAVLFNAATKFSIAELWILWLGTLLLVRYGLHTVFHRLSVHRGIWHSILAAAFCAVLTAIVFKNLLNKPEGVAWLGGAFMFLGYLTHLTLDEIYSVDVMDTRLKSSFGTALKFIDRRYFYSSLAMAAATFGAIMISPSTSTFVDGLASRSLWTGLEQRLLPPHKWFGLVETPRFARRHEDGKGADVETGSVSKIPAAAAPVAASPAELKETAPEAASPDTASAPAIEAAPSEADHPAASAPSETASP</sequence>
<feature type="transmembrane region" description="Helical" evidence="2">
    <location>
        <begin position="83"/>
        <end position="100"/>
    </location>
</feature>
<keyword evidence="5" id="KW-1185">Reference proteome</keyword>
<keyword evidence="2" id="KW-1133">Transmembrane helix</keyword>
<dbReference type="InterPro" id="IPR007404">
    <property type="entry name" value="YdjM-like"/>
</dbReference>
<dbReference type="AlphaFoldDB" id="D8JQY3"/>
<feature type="region of interest" description="Disordered" evidence="1">
    <location>
        <begin position="271"/>
        <end position="316"/>
    </location>
</feature>